<dbReference type="EMBL" id="SNRY01012008">
    <property type="protein sequence ID" value="KAA6303837.1"/>
    <property type="molecule type" value="Genomic_DNA"/>
</dbReference>
<sequence>WYIDQMKRPAYDSPAVPITWNRAEYAEGVNDVIYIRPEVKEQTDKMYGLTKYQGTSESISSEVQSNIRDAFGDNPYEFGLL</sequence>
<accession>A0A5J4P3M0</accession>
<evidence type="ECO:0000313" key="1">
    <source>
        <dbReference type="EMBL" id="KAA6303837.1"/>
    </source>
</evidence>
<organism evidence="1">
    <name type="scientific">termite gut metagenome</name>
    <dbReference type="NCBI Taxonomy" id="433724"/>
    <lineage>
        <taxon>unclassified sequences</taxon>
        <taxon>metagenomes</taxon>
        <taxon>organismal metagenomes</taxon>
    </lineage>
</organism>
<dbReference type="AlphaFoldDB" id="A0A5J4P3M0"/>
<feature type="non-terminal residue" evidence="1">
    <location>
        <position position="1"/>
    </location>
</feature>
<proteinExistence type="predicted"/>
<protein>
    <submittedName>
        <fullName evidence="1">Uncharacterized protein</fullName>
    </submittedName>
</protein>
<reference evidence="1" key="1">
    <citation type="submission" date="2019-03" db="EMBL/GenBank/DDBJ databases">
        <title>Single cell metagenomics reveals metabolic interactions within the superorganism composed of flagellate Streblomastix strix and complex community of Bacteroidetes bacteria on its surface.</title>
        <authorList>
            <person name="Treitli S.C."/>
            <person name="Kolisko M."/>
            <person name="Husnik F."/>
            <person name="Keeling P."/>
            <person name="Hampl V."/>
        </authorList>
    </citation>
    <scope>NUCLEOTIDE SEQUENCE</scope>
    <source>
        <strain evidence="1">STM</strain>
    </source>
</reference>
<comment type="caution">
    <text evidence="1">The sequence shown here is derived from an EMBL/GenBank/DDBJ whole genome shotgun (WGS) entry which is preliminary data.</text>
</comment>
<gene>
    <name evidence="1" type="ORF">EZS27_044522</name>
</gene>
<name>A0A5J4P3M0_9ZZZZ</name>